<sequence>MGRPRFFLRPAGRHEKVNIGGETFCRRGGSVLPTTLSARFHPGMGRPAVSG</sequence>
<protein>
    <submittedName>
        <fullName evidence="1">Uncharacterized protein</fullName>
    </submittedName>
</protein>
<name>A0A150ME59_9BACI</name>
<reference evidence="1 2" key="1">
    <citation type="submission" date="2016-01" db="EMBL/GenBank/DDBJ databases">
        <title>Draft Genome Sequences of Seven Thermophilic Sporeformers Isolated from Foods.</title>
        <authorList>
            <person name="Berendsen E.M."/>
            <person name="Wells-Bennik M.H."/>
            <person name="Krawcyk A.O."/>
            <person name="De Jong A."/>
            <person name="Holsappel S."/>
            <person name="Eijlander R.T."/>
            <person name="Kuipers O.P."/>
        </authorList>
    </citation>
    <scope>NUCLEOTIDE SEQUENCE [LARGE SCALE GENOMIC DNA]</scope>
    <source>
        <strain evidence="1 2">B4135</strain>
    </source>
</reference>
<evidence type="ECO:0000313" key="2">
    <source>
        <dbReference type="Proteomes" id="UP000075683"/>
    </source>
</evidence>
<proteinExistence type="predicted"/>
<dbReference type="EMBL" id="LQYT01000006">
    <property type="protein sequence ID" value="KYD22847.1"/>
    <property type="molecule type" value="Genomic_DNA"/>
</dbReference>
<dbReference type="AlphaFoldDB" id="A0A150ME59"/>
<gene>
    <name evidence="1" type="ORF">B4135_1070</name>
</gene>
<organism evidence="1 2">
    <name type="scientific">Caldibacillus debilis</name>
    <dbReference type="NCBI Taxonomy" id="301148"/>
    <lineage>
        <taxon>Bacteria</taxon>
        <taxon>Bacillati</taxon>
        <taxon>Bacillota</taxon>
        <taxon>Bacilli</taxon>
        <taxon>Bacillales</taxon>
        <taxon>Bacillaceae</taxon>
        <taxon>Caldibacillus</taxon>
    </lineage>
</organism>
<accession>A0A150ME59</accession>
<dbReference type="Proteomes" id="UP000075683">
    <property type="component" value="Unassembled WGS sequence"/>
</dbReference>
<comment type="caution">
    <text evidence="1">The sequence shown here is derived from an EMBL/GenBank/DDBJ whole genome shotgun (WGS) entry which is preliminary data.</text>
</comment>
<evidence type="ECO:0000313" key="1">
    <source>
        <dbReference type="EMBL" id="KYD22847.1"/>
    </source>
</evidence>
<dbReference type="STRING" id="301148.B4135_1070"/>